<evidence type="ECO:0000313" key="1">
    <source>
        <dbReference type="EMBL" id="WYW55989.1"/>
    </source>
</evidence>
<protein>
    <recommendedName>
        <fullName evidence="3">Serine acetyltransferase</fullName>
    </recommendedName>
</protein>
<dbReference type="InterPro" id="IPR011004">
    <property type="entry name" value="Trimer_LpxA-like_sf"/>
</dbReference>
<name>A0ABZ2TU27_9FLAO</name>
<reference evidence="1 2" key="1">
    <citation type="submission" date="2024-03" db="EMBL/GenBank/DDBJ databases">
        <authorList>
            <person name="Cao K."/>
        </authorList>
    </citation>
    <scope>NUCLEOTIDE SEQUENCE [LARGE SCALE GENOMIC DNA]</scope>
    <source>
        <strain evidence="1 2">MCCC 1K00696</strain>
    </source>
</reference>
<evidence type="ECO:0008006" key="3">
    <source>
        <dbReference type="Google" id="ProtNLM"/>
    </source>
</evidence>
<proteinExistence type="predicted"/>
<dbReference type="SUPFAM" id="SSF51161">
    <property type="entry name" value="Trimeric LpxA-like enzymes"/>
    <property type="match status" value="1"/>
</dbReference>
<keyword evidence="2" id="KW-1185">Reference proteome</keyword>
<dbReference type="Proteomes" id="UP001491088">
    <property type="component" value="Chromosome"/>
</dbReference>
<evidence type="ECO:0000313" key="2">
    <source>
        <dbReference type="Proteomes" id="UP001491088"/>
    </source>
</evidence>
<gene>
    <name evidence="1" type="ORF">WG950_01755</name>
</gene>
<dbReference type="PANTHER" id="PTHR42811">
    <property type="entry name" value="SERINE ACETYLTRANSFERASE"/>
    <property type="match status" value="1"/>
</dbReference>
<dbReference type="Gene3D" id="2.160.10.10">
    <property type="entry name" value="Hexapeptide repeat proteins"/>
    <property type="match status" value="1"/>
</dbReference>
<organism evidence="1 2">
    <name type="scientific">Polaribacter marinaquae</name>
    <dbReference type="NCBI Taxonomy" id="1642819"/>
    <lineage>
        <taxon>Bacteria</taxon>
        <taxon>Pseudomonadati</taxon>
        <taxon>Bacteroidota</taxon>
        <taxon>Flavobacteriia</taxon>
        <taxon>Flavobacteriales</taxon>
        <taxon>Flavobacteriaceae</taxon>
    </lineage>
</organism>
<sequence>MTDIINFISFLQKKVFKPVLIPSYIVNRALESTILDVRYHFPETNENEIIFRIINNKNELAIFLYRLGSELHNVNLDNLTPQVHWLLKELCSCEIYFNNKIDEGFYIVHGQSTIIGSRNKIGRGFKIHQGCTIGHKINGKGTGNIIGNNVVMYCNSSIIGENKIADNVVIGAHTLVNKDVEKDKIVITNTKTIYRE</sequence>
<dbReference type="RefSeq" id="WP_340933763.1">
    <property type="nucleotide sequence ID" value="NZ_CP150496.1"/>
</dbReference>
<dbReference type="EMBL" id="CP150496">
    <property type="protein sequence ID" value="WYW55989.1"/>
    <property type="molecule type" value="Genomic_DNA"/>
</dbReference>
<accession>A0ABZ2TU27</accession>